<name>A0A2W0H451_9BACI</name>
<keyword evidence="2" id="KW-0012">Acyltransferase</keyword>
<dbReference type="Gene3D" id="3.40.630.30">
    <property type="match status" value="1"/>
</dbReference>
<dbReference type="SUPFAM" id="SSF55729">
    <property type="entry name" value="Acyl-CoA N-acyltransferases (Nat)"/>
    <property type="match status" value="1"/>
</dbReference>
<reference evidence="4 5" key="1">
    <citation type="submission" date="2017-10" db="EMBL/GenBank/DDBJ databases">
        <title>Bacillus sp. nov., a halophilic bacterium isolated from a Yangshapao Lake.</title>
        <authorList>
            <person name="Wang H."/>
        </authorList>
    </citation>
    <scope>NUCLEOTIDE SEQUENCE [LARGE SCALE GENOMIC DNA]</scope>
    <source>
        <strain evidence="4 5">YSP-3</strain>
    </source>
</reference>
<dbReference type="InterPro" id="IPR050680">
    <property type="entry name" value="YpeA/RimI_acetyltransf"/>
</dbReference>
<evidence type="ECO:0000313" key="5">
    <source>
        <dbReference type="Proteomes" id="UP000248066"/>
    </source>
</evidence>
<dbReference type="PANTHER" id="PTHR43420:SF47">
    <property type="entry name" value="N-ACETYLTRANSFERASE DOMAIN-CONTAINING PROTEIN"/>
    <property type="match status" value="1"/>
</dbReference>
<feature type="domain" description="N-acetyltransferase" evidence="3">
    <location>
        <begin position="18"/>
        <end position="165"/>
    </location>
</feature>
<dbReference type="PROSITE" id="PS51186">
    <property type="entry name" value="GNAT"/>
    <property type="match status" value="1"/>
</dbReference>
<dbReference type="InterPro" id="IPR016181">
    <property type="entry name" value="Acyl_CoA_acyltransferase"/>
</dbReference>
<dbReference type="Pfam" id="PF00583">
    <property type="entry name" value="Acetyltransf_1"/>
    <property type="match status" value="1"/>
</dbReference>
<evidence type="ECO:0000313" key="4">
    <source>
        <dbReference type="EMBL" id="PYZ95937.1"/>
    </source>
</evidence>
<keyword evidence="1 4" id="KW-0808">Transferase</keyword>
<evidence type="ECO:0000256" key="2">
    <source>
        <dbReference type="ARBA" id="ARBA00023315"/>
    </source>
</evidence>
<comment type="caution">
    <text evidence="4">The sequence shown here is derived from an EMBL/GenBank/DDBJ whole genome shotgun (WGS) entry which is preliminary data.</text>
</comment>
<organism evidence="4 5">
    <name type="scientific">Alteribacter lacisalsi</name>
    <dbReference type="NCBI Taxonomy" id="2045244"/>
    <lineage>
        <taxon>Bacteria</taxon>
        <taxon>Bacillati</taxon>
        <taxon>Bacillota</taxon>
        <taxon>Bacilli</taxon>
        <taxon>Bacillales</taxon>
        <taxon>Bacillaceae</taxon>
        <taxon>Alteribacter</taxon>
    </lineage>
</organism>
<dbReference type="EMBL" id="PDOF01000003">
    <property type="protein sequence ID" value="PYZ95937.1"/>
    <property type="molecule type" value="Genomic_DNA"/>
</dbReference>
<protein>
    <submittedName>
        <fullName evidence="4">GNAT family N-acetyltransferase</fullName>
    </submittedName>
</protein>
<evidence type="ECO:0000259" key="3">
    <source>
        <dbReference type="PROSITE" id="PS51186"/>
    </source>
</evidence>
<dbReference type="PANTHER" id="PTHR43420">
    <property type="entry name" value="ACETYLTRANSFERASE"/>
    <property type="match status" value="1"/>
</dbReference>
<dbReference type="CDD" id="cd04301">
    <property type="entry name" value="NAT_SF"/>
    <property type="match status" value="1"/>
</dbReference>
<dbReference type="Proteomes" id="UP000248066">
    <property type="component" value="Unassembled WGS sequence"/>
</dbReference>
<accession>A0A2W0H451</accession>
<dbReference type="InterPro" id="IPR000182">
    <property type="entry name" value="GNAT_dom"/>
</dbReference>
<dbReference type="AlphaFoldDB" id="A0A2W0H451"/>
<keyword evidence="5" id="KW-1185">Reference proteome</keyword>
<proteinExistence type="predicted"/>
<evidence type="ECO:0000256" key="1">
    <source>
        <dbReference type="ARBA" id="ARBA00022679"/>
    </source>
</evidence>
<gene>
    <name evidence="4" type="ORF">CR205_16300</name>
</gene>
<sequence>MMIDIGLFSLEVLAVEDLRICPVDEGNWRQLIALEPAERQKRFIESNHVSLLESVFDKENSWTCYGLFRGETAVGFMMIGAENSEEGYIWLDRFMIDKNHQAQGLGSAFVQKAIDYITAHFDVSEIVLSVTKENEKAKQFYEKQGFINSGLIDPEYDEEIFTYRM</sequence>
<dbReference type="GO" id="GO:0016747">
    <property type="term" value="F:acyltransferase activity, transferring groups other than amino-acyl groups"/>
    <property type="evidence" value="ECO:0007669"/>
    <property type="project" value="InterPro"/>
</dbReference>